<name>A0A2P2M007_RHIMU</name>
<sequence length="55" mass="6190">MRAAKFIGDQANASFSKAMPSRFFSRLYFLHSIKKKQDAPVTTRQSANVLTILLS</sequence>
<dbReference type="AlphaFoldDB" id="A0A2P2M007"/>
<protein>
    <submittedName>
        <fullName evidence="1">Uncharacterized protein</fullName>
    </submittedName>
</protein>
<reference evidence="1" key="1">
    <citation type="submission" date="2018-02" db="EMBL/GenBank/DDBJ databases">
        <title>Rhizophora mucronata_Transcriptome.</title>
        <authorList>
            <person name="Meera S.P."/>
            <person name="Sreeshan A."/>
            <person name="Augustine A."/>
        </authorList>
    </citation>
    <scope>NUCLEOTIDE SEQUENCE</scope>
    <source>
        <tissue evidence="1">Leaf</tissue>
    </source>
</reference>
<evidence type="ECO:0000313" key="1">
    <source>
        <dbReference type="EMBL" id="MBX23555.1"/>
    </source>
</evidence>
<dbReference type="EMBL" id="GGEC01043071">
    <property type="protein sequence ID" value="MBX23555.1"/>
    <property type="molecule type" value="Transcribed_RNA"/>
</dbReference>
<organism evidence="1">
    <name type="scientific">Rhizophora mucronata</name>
    <name type="common">Asiatic mangrove</name>
    <dbReference type="NCBI Taxonomy" id="61149"/>
    <lineage>
        <taxon>Eukaryota</taxon>
        <taxon>Viridiplantae</taxon>
        <taxon>Streptophyta</taxon>
        <taxon>Embryophyta</taxon>
        <taxon>Tracheophyta</taxon>
        <taxon>Spermatophyta</taxon>
        <taxon>Magnoliopsida</taxon>
        <taxon>eudicotyledons</taxon>
        <taxon>Gunneridae</taxon>
        <taxon>Pentapetalae</taxon>
        <taxon>rosids</taxon>
        <taxon>fabids</taxon>
        <taxon>Malpighiales</taxon>
        <taxon>Rhizophoraceae</taxon>
        <taxon>Rhizophora</taxon>
    </lineage>
</organism>
<accession>A0A2P2M007</accession>
<proteinExistence type="predicted"/>